<feature type="compositionally biased region" description="Low complexity" evidence="1">
    <location>
        <begin position="1"/>
        <end position="20"/>
    </location>
</feature>
<proteinExistence type="predicted"/>
<evidence type="ECO:0000313" key="2">
    <source>
        <dbReference type="EMBL" id="SFJ95424.1"/>
    </source>
</evidence>
<accession>A0A1I3VJ17</accession>
<keyword evidence="3" id="KW-1185">Reference proteome</keyword>
<dbReference type="AlphaFoldDB" id="A0A1I3VJ17"/>
<name>A0A1I3VJ17_9BACL</name>
<reference evidence="3" key="1">
    <citation type="submission" date="2016-10" db="EMBL/GenBank/DDBJ databases">
        <authorList>
            <person name="Varghese N."/>
            <person name="Submissions S."/>
        </authorList>
    </citation>
    <scope>NUCLEOTIDE SEQUENCE [LARGE SCALE GENOMIC DNA]</scope>
    <source>
        <strain evidence="3">OK042</strain>
    </source>
</reference>
<dbReference type="Proteomes" id="UP000198915">
    <property type="component" value="Unassembled WGS sequence"/>
</dbReference>
<evidence type="ECO:0000313" key="3">
    <source>
        <dbReference type="Proteomes" id="UP000198915"/>
    </source>
</evidence>
<sequence length="146" mass="15784">MDSSPNSSNQPQKKQSSSSSANRAEKKQATNSLSGNGKKKKSANSSSKDAQKNQTNNQSTPLPCFPGTSLELIVASLLLTGKLRVDSVQLFRQATMIVGLTGKYITLDDLNNNSNNNVDSMVNFLNENGNVTVDEIFQALKKKMNS</sequence>
<protein>
    <submittedName>
        <fullName evidence="2">Uncharacterized protein</fullName>
    </submittedName>
</protein>
<dbReference type="EMBL" id="FORT01000007">
    <property type="protein sequence ID" value="SFJ95424.1"/>
    <property type="molecule type" value="Genomic_DNA"/>
</dbReference>
<feature type="region of interest" description="Disordered" evidence="1">
    <location>
        <begin position="1"/>
        <end position="63"/>
    </location>
</feature>
<organism evidence="2 3">
    <name type="scientific">Brevibacillus centrosporus</name>
    <dbReference type="NCBI Taxonomy" id="54910"/>
    <lineage>
        <taxon>Bacteria</taxon>
        <taxon>Bacillati</taxon>
        <taxon>Bacillota</taxon>
        <taxon>Bacilli</taxon>
        <taxon>Bacillales</taxon>
        <taxon>Paenibacillaceae</taxon>
        <taxon>Brevibacillus</taxon>
    </lineage>
</organism>
<dbReference type="RefSeq" id="WP_092268497.1">
    <property type="nucleotide sequence ID" value="NZ_FORT01000007.1"/>
</dbReference>
<evidence type="ECO:0000256" key="1">
    <source>
        <dbReference type="SAM" id="MobiDB-lite"/>
    </source>
</evidence>
<gene>
    <name evidence="2" type="ORF">SAMN05518846_10741</name>
</gene>